<comment type="cofactor">
    <cofactor evidence="1">
        <name>[4Fe-4S] cluster</name>
        <dbReference type="ChEBI" id="CHEBI:49883"/>
    </cofactor>
</comment>
<evidence type="ECO:0000256" key="1">
    <source>
        <dbReference type="ARBA" id="ARBA00001966"/>
    </source>
</evidence>
<reference evidence="5" key="1">
    <citation type="submission" date="2018-11" db="EMBL/GenBank/DDBJ databases">
        <title>Genome sequencing of a novel mesophilic and cellulolytic organism within the genus Hungateiclostridium.</title>
        <authorList>
            <person name="Rettenmaier R."/>
            <person name="Liebl W."/>
            <person name="Zverlov V."/>
        </authorList>
    </citation>
    <scope>NUCLEOTIDE SEQUENCE [LARGE SCALE GENOMIC DNA]</scope>
    <source>
        <strain evidence="5">N2K1</strain>
    </source>
</reference>
<sequence length="328" mass="37906">MKNIGFTTSIPVEVIFAAGHRPVDLNNVFITNDNPGKLIEVAENAGFPRNTCAWIKGIYSAVVDTGEIDELIGVVEGDCSNAKALVEVLELKGIRCFQYSYPNSRSYDQLKKEIDRLCSHFAVSYDECLRVKKELDKIRLRLSYLDELTWKYNKAHGFENHIWQVSSSDFNGDYVTFGRQLEEEISSIEKREPKTESKRIGYIGVPPINGEIYEFIESLDARVVYNEVQRQFTMADSVDIEDIVEEYRRFTYPYNIRCRLEDIIDQVKKRKIDGIIHYTQAFCFRGIEDIIIRNELDVPVLTLEGDKPGNIDQRTKLRIEAFIDMLDE</sequence>
<proteinExistence type="inferred from homology"/>
<protein>
    <submittedName>
        <fullName evidence="4">2-hydroxyacyl-CoA dehydratase</fullName>
    </submittedName>
</protein>
<keyword evidence="3" id="KW-0411">Iron-sulfur</keyword>
<dbReference type="AlphaFoldDB" id="A0A4Q0I0E2"/>
<dbReference type="GO" id="GO:0016836">
    <property type="term" value="F:hydro-lyase activity"/>
    <property type="evidence" value="ECO:0007669"/>
    <property type="project" value="UniProtKB-ARBA"/>
</dbReference>
<dbReference type="RefSeq" id="WP_069196115.1">
    <property type="nucleotide sequence ID" value="NZ_RLII01000043.1"/>
</dbReference>
<dbReference type="EMBL" id="RLII01000043">
    <property type="protein sequence ID" value="RXE57674.1"/>
    <property type="molecule type" value="Genomic_DNA"/>
</dbReference>
<keyword evidence="3" id="KW-0479">Metal-binding</keyword>
<name>A0A4Q0I0E2_9FIRM</name>
<keyword evidence="3" id="KW-0408">Iron</keyword>
<accession>A0A4Q0I0E2</accession>
<evidence type="ECO:0000313" key="5">
    <source>
        <dbReference type="Proteomes" id="UP000289166"/>
    </source>
</evidence>
<dbReference type="Gene3D" id="3.40.50.11890">
    <property type="match status" value="1"/>
</dbReference>
<keyword evidence="5" id="KW-1185">Reference proteome</keyword>
<organism evidence="4 5">
    <name type="scientific">Acetivibrio mesophilus</name>
    <dbReference type="NCBI Taxonomy" id="2487273"/>
    <lineage>
        <taxon>Bacteria</taxon>
        <taxon>Bacillati</taxon>
        <taxon>Bacillota</taxon>
        <taxon>Clostridia</taxon>
        <taxon>Eubacteriales</taxon>
        <taxon>Oscillospiraceae</taxon>
        <taxon>Acetivibrio</taxon>
    </lineage>
</organism>
<gene>
    <name evidence="4" type="ORF">EFD62_16410</name>
</gene>
<evidence type="ECO:0000313" key="4">
    <source>
        <dbReference type="EMBL" id="RXE57674.1"/>
    </source>
</evidence>
<comment type="caution">
    <text evidence="4">The sequence shown here is derived from an EMBL/GenBank/DDBJ whole genome shotgun (WGS) entry which is preliminary data.</text>
</comment>
<dbReference type="GO" id="GO:0051536">
    <property type="term" value="F:iron-sulfur cluster binding"/>
    <property type="evidence" value="ECO:0007669"/>
    <property type="project" value="UniProtKB-KW"/>
</dbReference>
<dbReference type="PANTHER" id="PTHR30548">
    <property type="entry name" value="2-HYDROXYGLUTARYL-COA DEHYDRATASE, D-COMPONENT-RELATED"/>
    <property type="match status" value="1"/>
</dbReference>
<evidence type="ECO:0000256" key="3">
    <source>
        <dbReference type="ARBA" id="ARBA00023014"/>
    </source>
</evidence>
<dbReference type="Proteomes" id="UP000289166">
    <property type="component" value="Unassembled WGS sequence"/>
</dbReference>
<dbReference type="Gene3D" id="3.40.50.11900">
    <property type="match status" value="1"/>
</dbReference>
<comment type="similarity">
    <text evidence="2">Belongs to the FldB/FldC dehydratase alpha/beta subunit family.</text>
</comment>
<evidence type="ECO:0000256" key="2">
    <source>
        <dbReference type="ARBA" id="ARBA00005806"/>
    </source>
</evidence>
<dbReference type="PANTHER" id="PTHR30548:SF3">
    <property type="entry name" value="2-HYDROXYACYL-COA DEHYDRATASE"/>
    <property type="match status" value="1"/>
</dbReference>
<dbReference type="Pfam" id="PF06050">
    <property type="entry name" value="HGD-D"/>
    <property type="match status" value="1"/>
</dbReference>
<dbReference type="InterPro" id="IPR010327">
    <property type="entry name" value="FldB/FldC_alpha/beta"/>
</dbReference>
<dbReference type="OrthoDB" id="9810278at2"/>